<dbReference type="Proteomes" id="UP000275267">
    <property type="component" value="Unassembled WGS sequence"/>
</dbReference>
<feature type="compositionally biased region" description="Basic and acidic residues" evidence="1">
    <location>
        <begin position="66"/>
        <end position="84"/>
    </location>
</feature>
<evidence type="ECO:0000313" key="2">
    <source>
        <dbReference type="EMBL" id="RLM56002.1"/>
    </source>
</evidence>
<feature type="compositionally biased region" description="Low complexity" evidence="1">
    <location>
        <begin position="1"/>
        <end position="13"/>
    </location>
</feature>
<reference evidence="3" key="1">
    <citation type="journal article" date="2019" name="Nat. Commun.">
        <title>The genome of broomcorn millet.</title>
        <authorList>
            <person name="Zou C."/>
            <person name="Miki D."/>
            <person name="Li D."/>
            <person name="Tang Q."/>
            <person name="Xiao L."/>
            <person name="Rajput S."/>
            <person name="Deng P."/>
            <person name="Jia W."/>
            <person name="Huang R."/>
            <person name="Zhang M."/>
            <person name="Sun Y."/>
            <person name="Hu J."/>
            <person name="Fu X."/>
            <person name="Schnable P.S."/>
            <person name="Li F."/>
            <person name="Zhang H."/>
            <person name="Feng B."/>
            <person name="Zhu X."/>
            <person name="Liu R."/>
            <person name="Schnable J.C."/>
            <person name="Zhu J.-K."/>
            <person name="Zhang H."/>
        </authorList>
    </citation>
    <scope>NUCLEOTIDE SEQUENCE [LARGE SCALE GENOMIC DNA]</scope>
</reference>
<evidence type="ECO:0000256" key="1">
    <source>
        <dbReference type="SAM" id="MobiDB-lite"/>
    </source>
</evidence>
<protein>
    <submittedName>
        <fullName evidence="2">Uncharacterized protein</fullName>
    </submittedName>
</protein>
<proteinExistence type="predicted"/>
<comment type="caution">
    <text evidence="2">The sequence shown here is derived from an EMBL/GenBank/DDBJ whole genome shotgun (WGS) entry which is preliminary data.</text>
</comment>
<dbReference type="AlphaFoldDB" id="A0A3L6PEK1"/>
<dbReference type="EMBL" id="PQIB02000018">
    <property type="protein sequence ID" value="RLM56002.1"/>
    <property type="molecule type" value="Genomic_DNA"/>
</dbReference>
<name>A0A3L6PEK1_PANMI</name>
<accession>A0A3L6PEK1</accession>
<feature type="region of interest" description="Disordered" evidence="1">
    <location>
        <begin position="1"/>
        <end position="44"/>
    </location>
</feature>
<keyword evidence="3" id="KW-1185">Reference proteome</keyword>
<evidence type="ECO:0000313" key="3">
    <source>
        <dbReference type="Proteomes" id="UP000275267"/>
    </source>
</evidence>
<feature type="region of interest" description="Disordered" evidence="1">
    <location>
        <begin position="66"/>
        <end position="102"/>
    </location>
</feature>
<gene>
    <name evidence="2" type="ORF">C2845_PM10G13140</name>
</gene>
<sequence>MQPTTSRTRTPTSHGSKSRAPSQPPISLSSPSTKSYSAGPRRRRRALILPPSACLFLPSSVSIQRSHDRAGRCWPERSKEDRAKRMVPPPPPLGLAASPAPAASGCWTPQANQSVNPWYYSSPTQFLQTLSMREG</sequence>
<organism evidence="2 3">
    <name type="scientific">Panicum miliaceum</name>
    <name type="common">Proso millet</name>
    <name type="synonym">Broomcorn millet</name>
    <dbReference type="NCBI Taxonomy" id="4540"/>
    <lineage>
        <taxon>Eukaryota</taxon>
        <taxon>Viridiplantae</taxon>
        <taxon>Streptophyta</taxon>
        <taxon>Embryophyta</taxon>
        <taxon>Tracheophyta</taxon>
        <taxon>Spermatophyta</taxon>
        <taxon>Magnoliopsida</taxon>
        <taxon>Liliopsida</taxon>
        <taxon>Poales</taxon>
        <taxon>Poaceae</taxon>
        <taxon>PACMAD clade</taxon>
        <taxon>Panicoideae</taxon>
        <taxon>Panicodae</taxon>
        <taxon>Paniceae</taxon>
        <taxon>Panicinae</taxon>
        <taxon>Panicum</taxon>
        <taxon>Panicum sect. Panicum</taxon>
    </lineage>
</organism>